<dbReference type="STRING" id="70667.A0A183ST31"/>
<evidence type="ECO:0000256" key="5">
    <source>
        <dbReference type="ARBA" id="ARBA00023054"/>
    </source>
</evidence>
<dbReference type="InterPro" id="IPR036961">
    <property type="entry name" value="Kinesin_motor_dom_sf"/>
</dbReference>
<comment type="similarity">
    <text evidence="8">Belongs to the TRAFAC class myosin-kinesin ATPase superfamily. Kinesin family.</text>
</comment>
<evidence type="ECO:0000256" key="3">
    <source>
        <dbReference type="ARBA" id="ARBA00022741"/>
    </source>
</evidence>
<keyword evidence="2" id="KW-0493">Microtubule</keyword>
<reference evidence="12" key="1">
    <citation type="submission" date="2016-06" db="UniProtKB">
        <authorList>
            <consortium name="WormBaseParasite"/>
        </authorList>
    </citation>
    <scope>IDENTIFICATION</scope>
</reference>
<dbReference type="Gene3D" id="3.40.850.10">
    <property type="entry name" value="Kinesin motor domain"/>
    <property type="match status" value="2"/>
</dbReference>
<evidence type="ECO:0000256" key="6">
    <source>
        <dbReference type="ARBA" id="ARBA00023175"/>
    </source>
</evidence>
<evidence type="ECO:0000256" key="8">
    <source>
        <dbReference type="PROSITE-ProRule" id="PRU00283"/>
    </source>
</evidence>
<feature type="domain" description="Kinesin motor" evidence="9">
    <location>
        <begin position="1"/>
        <end position="201"/>
    </location>
</feature>
<keyword evidence="7" id="KW-0206">Cytoskeleton</keyword>
<keyword evidence="11" id="KW-1185">Reference proteome</keyword>
<dbReference type="SUPFAM" id="SSF52540">
    <property type="entry name" value="P-loop containing nucleoside triphosphate hydrolases"/>
    <property type="match status" value="1"/>
</dbReference>
<evidence type="ECO:0000313" key="11">
    <source>
        <dbReference type="Proteomes" id="UP000275846"/>
    </source>
</evidence>
<dbReference type="Pfam" id="PF00225">
    <property type="entry name" value="Kinesin"/>
    <property type="match status" value="2"/>
</dbReference>
<dbReference type="Proteomes" id="UP000275846">
    <property type="component" value="Unassembled WGS sequence"/>
</dbReference>
<dbReference type="EMBL" id="UYSU01034118">
    <property type="protein sequence ID" value="VDL93764.1"/>
    <property type="molecule type" value="Genomic_DNA"/>
</dbReference>
<dbReference type="InterPro" id="IPR001752">
    <property type="entry name" value="Kinesin_motor_dom"/>
</dbReference>
<dbReference type="SMART" id="SM00129">
    <property type="entry name" value="KISc"/>
    <property type="match status" value="1"/>
</dbReference>
<dbReference type="InterPro" id="IPR027640">
    <property type="entry name" value="Kinesin-like_fam"/>
</dbReference>
<keyword evidence="4 8" id="KW-0067">ATP-binding</keyword>
<dbReference type="GO" id="GO:0005874">
    <property type="term" value="C:microtubule"/>
    <property type="evidence" value="ECO:0007669"/>
    <property type="project" value="UniProtKB-KW"/>
</dbReference>
<evidence type="ECO:0000259" key="9">
    <source>
        <dbReference type="PROSITE" id="PS50067"/>
    </source>
</evidence>
<reference evidence="10 11" key="2">
    <citation type="submission" date="2018-11" db="EMBL/GenBank/DDBJ databases">
        <authorList>
            <consortium name="Pathogen Informatics"/>
        </authorList>
    </citation>
    <scope>NUCLEOTIDE SEQUENCE [LARGE SCALE GENOMIC DNA]</scope>
    <source>
        <strain evidence="10 11">NST_G2</strain>
    </source>
</reference>
<organism evidence="12">
    <name type="scientific">Schistocephalus solidus</name>
    <name type="common">Tapeworm</name>
    <dbReference type="NCBI Taxonomy" id="70667"/>
    <lineage>
        <taxon>Eukaryota</taxon>
        <taxon>Metazoa</taxon>
        <taxon>Spiralia</taxon>
        <taxon>Lophotrochozoa</taxon>
        <taxon>Platyhelminthes</taxon>
        <taxon>Cestoda</taxon>
        <taxon>Eucestoda</taxon>
        <taxon>Diphyllobothriidea</taxon>
        <taxon>Diphyllobothriidae</taxon>
        <taxon>Schistocephalus</taxon>
    </lineage>
</organism>
<dbReference type="PRINTS" id="PR00380">
    <property type="entry name" value="KINESINHEAVY"/>
</dbReference>
<comment type="subcellular location">
    <subcellularLocation>
        <location evidence="1">Cytoplasm</location>
        <location evidence="1">Cytoskeleton</location>
    </subcellularLocation>
</comment>
<dbReference type="WBParaSite" id="SSLN_0000765701-mRNA-1">
    <property type="protein sequence ID" value="SSLN_0000765701-mRNA-1"/>
    <property type="gene ID" value="SSLN_0000765701"/>
</dbReference>
<keyword evidence="7" id="KW-0963">Cytoplasm</keyword>
<sequence length="201" mass="21894">MMGKTYTFDAVLNQVTQEVAFDTIGRPIVDSVINGYNGTIFVYGQTSSGKTFTMEGDLKSPENMGIIPRILEEIFMRINSMVGSLEFLIKGLTERFVASYDDVINALEEGKMNRHVSFTNMNAQSSRSHSLFTVMISQRNVDTGQALEGRLNLVDLAGSEKVSKTGAEGNTLDEAKMINKSLSTLGNVINALVEGSVSSFA</sequence>
<evidence type="ECO:0000256" key="4">
    <source>
        <dbReference type="ARBA" id="ARBA00022840"/>
    </source>
</evidence>
<evidence type="ECO:0000256" key="7">
    <source>
        <dbReference type="ARBA" id="ARBA00023212"/>
    </source>
</evidence>
<accession>A0A183ST31</accession>
<dbReference type="InterPro" id="IPR027417">
    <property type="entry name" value="P-loop_NTPase"/>
</dbReference>
<dbReference type="PROSITE" id="PS50067">
    <property type="entry name" value="KINESIN_MOTOR_2"/>
    <property type="match status" value="1"/>
</dbReference>
<dbReference type="PANTHER" id="PTHR47968:SF36">
    <property type="entry name" value="KINESIN HEAVY CHAIN ISOFORM X1"/>
    <property type="match status" value="1"/>
</dbReference>
<proteinExistence type="inferred from homology"/>
<keyword evidence="5" id="KW-0175">Coiled coil</keyword>
<evidence type="ECO:0000256" key="1">
    <source>
        <dbReference type="ARBA" id="ARBA00004245"/>
    </source>
</evidence>
<dbReference type="AlphaFoldDB" id="A0A183ST31"/>
<dbReference type="GO" id="GO:0003777">
    <property type="term" value="F:microtubule motor activity"/>
    <property type="evidence" value="ECO:0007669"/>
    <property type="project" value="InterPro"/>
</dbReference>
<dbReference type="GO" id="GO:0008017">
    <property type="term" value="F:microtubule binding"/>
    <property type="evidence" value="ECO:0007669"/>
    <property type="project" value="InterPro"/>
</dbReference>
<keyword evidence="3 8" id="KW-0547">Nucleotide-binding</keyword>
<dbReference type="PROSITE" id="PS00411">
    <property type="entry name" value="KINESIN_MOTOR_1"/>
    <property type="match status" value="1"/>
</dbReference>
<feature type="binding site" evidence="8">
    <location>
        <begin position="44"/>
        <end position="51"/>
    </location>
    <ligand>
        <name>ATP</name>
        <dbReference type="ChEBI" id="CHEBI:30616"/>
    </ligand>
</feature>
<evidence type="ECO:0000313" key="12">
    <source>
        <dbReference type="WBParaSite" id="SSLN_0000765701-mRNA-1"/>
    </source>
</evidence>
<keyword evidence="6 8" id="KW-0505">Motor protein</keyword>
<dbReference type="PANTHER" id="PTHR47968">
    <property type="entry name" value="CENTROMERE PROTEIN E"/>
    <property type="match status" value="1"/>
</dbReference>
<gene>
    <name evidence="10" type="ORF">SSLN_LOCUS7379</name>
</gene>
<dbReference type="GO" id="GO:0007018">
    <property type="term" value="P:microtubule-based movement"/>
    <property type="evidence" value="ECO:0007669"/>
    <property type="project" value="InterPro"/>
</dbReference>
<dbReference type="OrthoDB" id="3176171at2759"/>
<dbReference type="InterPro" id="IPR019821">
    <property type="entry name" value="Kinesin_motor_CS"/>
</dbReference>
<dbReference type="GO" id="GO:0005524">
    <property type="term" value="F:ATP binding"/>
    <property type="evidence" value="ECO:0007669"/>
    <property type="project" value="UniProtKB-UniRule"/>
</dbReference>
<evidence type="ECO:0000256" key="2">
    <source>
        <dbReference type="ARBA" id="ARBA00022701"/>
    </source>
</evidence>
<evidence type="ECO:0000313" key="10">
    <source>
        <dbReference type="EMBL" id="VDL93764.1"/>
    </source>
</evidence>
<protein>
    <submittedName>
        <fullName evidence="12">Kinesin motor domain-containing protein</fullName>
    </submittedName>
</protein>
<name>A0A183ST31_SCHSO</name>